<dbReference type="EMBL" id="WSZM01000175">
    <property type="protein sequence ID" value="KAF4039420.1"/>
    <property type="molecule type" value="Genomic_DNA"/>
</dbReference>
<reference evidence="2" key="1">
    <citation type="submission" date="2020-04" db="EMBL/GenBank/DDBJ databases">
        <title>Hybrid Assembly of Korean Phytophthora infestans isolates.</title>
        <authorList>
            <person name="Prokchorchik M."/>
            <person name="Lee Y."/>
            <person name="Seo J."/>
            <person name="Cho J.-H."/>
            <person name="Park Y.-E."/>
            <person name="Jang D.-C."/>
            <person name="Im J.-S."/>
            <person name="Choi J.-G."/>
            <person name="Park H.-J."/>
            <person name="Lee G.-B."/>
            <person name="Lee Y.-G."/>
            <person name="Hong S.-Y."/>
            <person name="Cho K."/>
            <person name="Sohn K.H."/>
        </authorList>
    </citation>
    <scope>NUCLEOTIDE SEQUENCE</scope>
    <source>
        <strain evidence="2">KR_1_A1</strain>
    </source>
</reference>
<protein>
    <submittedName>
        <fullName evidence="2">Uncharacterized protein</fullName>
    </submittedName>
</protein>
<name>A0A833T4N3_PHYIN</name>
<proteinExistence type="predicted"/>
<sequence>MDAYKVGEDSARQLARGNPERVSAAVISDHQSKQESRSLALRAPLCTGNCGQVIPRDKDLMYDILRMGCGGETIARMECSFTNTKLERALWQSSG</sequence>
<dbReference type="AlphaFoldDB" id="A0A833T4N3"/>
<evidence type="ECO:0000313" key="2">
    <source>
        <dbReference type="EMBL" id="KAF4039420.1"/>
    </source>
</evidence>
<dbReference type="Proteomes" id="UP000602510">
    <property type="component" value="Unassembled WGS sequence"/>
</dbReference>
<accession>A0A833T4N3</accession>
<organism evidence="2 3">
    <name type="scientific">Phytophthora infestans</name>
    <name type="common">Potato late blight agent</name>
    <name type="synonym">Botrytis infestans</name>
    <dbReference type="NCBI Taxonomy" id="4787"/>
    <lineage>
        <taxon>Eukaryota</taxon>
        <taxon>Sar</taxon>
        <taxon>Stramenopiles</taxon>
        <taxon>Oomycota</taxon>
        <taxon>Peronosporomycetes</taxon>
        <taxon>Peronosporales</taxon>
        <taxon>Peronosporaceae</taxon>
        <taxon>Phytophthora</taxon>
    </lineage>
</organism>
<feature type="region of interest" description="Disordered" evidence="1">
    <location>
        <begin position="1"/>
        <end position="30"/>
    </location>
</feature>
<comment type="caution">
    <text evidence="2">The sequence shown here is derived from an EMBL/GenBank/DDBJ whole genome shotgun (WGS) entry which is preliminary data.</text>
</comment>
<evidence type="ECO:0000313" key="3">
    <source>
        <dbReference type="Proteomes" id="UP000602510"/>
    </source>
</evidence>
<keyword evidence="3" id="KW-1185">Reference proteome</keyword>
<gene>
    <name evidence="2" type="ORF">GN244_ATG08425</name>
</gene>
<evidence type="ECO:0000256" key="1">
    <source>
        <dbReference type="SAM" id="MobiDB-lite"/>
    </source>
</evidence>
<feature type="compositionally biased region" description="Basic and acidic residues" evidence="1">
    <location>
        <begin position="1"/>
        <end position="11"/>
    </location>
</feature>